<gene>
    <name evidence="1" type="ORF">BP00DRAFT_177442</name>
</gene>
<dbReference type="AlphaFoldDB" id="A0A2V5I3Q5"/>
<organism evidence="1 2">
    <name type="scientific">Aspergillus indologenus CBS 114.80</name>
    <dbReference type="NCBI Taxonomy" id="1450541"/>
    <lineage>
        <taxon>Eukaryota</taxon>
        <taxon>Fungi</taxon>
        <taxon>Dikarya</taxon>
        <taxon>Ascomycota</taxon>
        <taxon>Pezizomycotina</taxon>
        <taxon>Eurotiomycetes</taxon>
        <taxon>Eurotiomycetidae</taxon>
        <taxon>Eurotiales</taxon>
        <taxon>Aspergillaceae</taxon>
        <taxon>Aspergillus</taxon>
        <taxon>Aspergillus subgen. Circumdati</taxon>
    </lineage>
</organism>
<name>A0A2V5I3Q5_9EURO</name>
<proteinExistence type="predicted"/>
<evidence type="ECO:0008006" key="3">
    <source>
        <dbReference type="Google" id="ProtNLM"/>
    </source>
</evidence>
<reference evidence="1 2" key="1">
    <citation type="submission" date="2018-02" db="EMBL/GenBank/DDBJ databases">
        <title>The genomes of Aspergillus section Nigri reveals drivers in fungal speciation.</title>
        <authorList>
            <consortium name="DOE Joint Genome Institute"/>
            <person name="Vesth T.C."/>
            <person name="Nybo J."/>
            <person name="Theobald S."/>
            <person name="Brandl J."/>
            <person name="Frisvad J.C."/>
            <person name="Nielsen K.F."/>
            <person name="Lyhne E.K."/>
            <person name="Kogle M.E."/>
            <person name="Kuo A."/>
            <person name="Riley R."/>
            <person name="Clum A."/>
            <person name="Nolan M."/>
            <person name="Lipzen A."/>
            <person name="Salamov A."/>
            <person name="Henrissat B."/>
            <person name="Wiebenga A."/>
            <person name="De vries R.P."/>
            <person name="Grigoriev I.V."/>
            <person name="Mortensen U.H."/>
            <person name="Andersen M.R."/>
            <person name="Baker S.E."/>
        </authorList>
    </citation>
    <scope>NUCLEOTIDE SEQUENCE [LARGE SCALE GENOMIC DNA]</scope>
    <source>
        <strain evidence="1 2">CBS 114.80</strain>
    </source>
</reference>
<keyword evidence="2" id="KW-1185">Reference proteome</keyword>
<protein>
    <recommendedName>
        <fullName evidence="3">F-box domain-containing protein</fullName>
    </recommendedName>
</protein>
<dbReference type="Proteomes" id="UP000248817">
    <property type="component" value="Unassembled WGS sequence"/>
</dbReference>
<dbReference type="EMBL" id="KZ825504">
    <property type="protein sequence ID" value="PYI31339.1"/>
    <property type="molecule type" value="Genomic_DNA"/>
</dbReference>
<sequence>MQRLPNELLAIIGEYTREEESFTKALCALTRCCRRFHQVYQPLLYSIIRIYRFDFSHVTMIAHLWRAPDVARLVQRLEVIWASCAKTIETSNAINHTFCSPSGPKEPYRLDQPDLLEVIDHALAEIFMPSEAEASLKWRSHLEILCGEAWVAVLLVRLTGLRTLWVAHDCSFLMADLLYKAARREQPFHRVPPLPQLLEVASHCDLRQAVRPWMDPEFLTPFFYLPAVRTIEGSAFSQRGRFDPRPPLAPLTVKHATRPVRELTISNVTYWPGLFDWIAASTHLEYLSVMIGRYSRWDDMMGARDVPFSAPRFRRSLLPVASSLRTLRLEGSNAYNTAWQLEQWTDADFAEHAEEQIGSLKPFTVLENLVMRHSFLIGEIPLTELFPASLKSLSIVDIVDEFYSDLLSDLWTLVRDRTSSFQLEELGIDLAGLPEETLSSLRNECDTAGIRLKSDVPPLDPCRRRGGFPYRYVNS</sequence>
<accession>A0A2V5I3Q5</accession>
<evidence type="ECO:0000313" key="1">
    <source>
        <dbReference type="EMBL" id="PYI31339.1"/>
    </source>
</evidence>
<evidence type="ECO:0000313" key="2">
    <source>
        <dbReference type="Proteomes" id="UP000248817"/>
    </source>
</evidence>